<keyword evidence="5 6" id="KW-0472">Membrane</keyword>
<dbReference type="Pfam" id="PF04893">
    <property type="entry name" value="Yip1"/>
    <property type="match status" value="1"/>
</dbReference>
<feature type="compositionally biased region" description="Gly residues" evidence="7">
    <location>
        <begin position="1"/>
        <end position="11"/>
    </location>
</feature>
<keyword evidence="4 6" id="KW-1133">Transmembrane helix</keyword>
<evidence type="ECO:0000256" key="4">
    <source>
        <dbReference type="ARBA" id="ARBA00022989"/>
    </source>
</evidence>
<dbReference type="GO" id="GO:0005802">
    <property type="term" value="C:trans-Golgi network"/>
    <property type="evidence" value="ECO:0007669"/>
    <property type="project" value="TreeGrafter"/>
</dbReference>
<dbReference type="PANTHER" id="PTHR21236">
    <property type="entry name" value="GOLGI MEMBRANE PROTEIN YIP1"/>
    <property type="match status" value="1"/>
</dbReference>
<evidence type="ECO:0000256" key="1">
    <source>
        <dbReference type="ARBA" id="ARBA00004141"/>
    </source>
</evidence>
<organism evidence="9">
    <name type="scientific">Equus asinus asinus</name>
    <dbReference type="NCBI Taxonomy" id="83772"/>
    <lineage>
        <taxon>Eukaryota</taxon>
        <taxon>Metazoa</taxon>
        <taxon>Chordata</taxon>
        <taxon>Craniata</taxon>
        <taxon>Vertebrata</taxon>
        <taxon>Euteleostomi</taxon>
        <taxon>Mammalia</taxon>
        <taxon>Eutheria</taxon>
        <taxon>Laurasiatheria</taxon>
        <taxon>Perissodactyla</taxon>
        <taxon>Equidae</taxon>
        <taxon>Equus</taxon>
    </lineage>
</organism>
<dbReference type="GO" id="GO:0000139">
    <property type="term" value="C:Golgi membrane"/>
    <property type="evidence" value="ECO:0007669"/>
    <property type="project" value="UniProtKB-SubCell"/>
</dbReference>
<dbReference type="Ensembl" id="ENSEAST00005012002.1">
    <property type="protein sequence ID" value="ENSEASP00005011039.1"/>
    <property type="gene ID" value="ENSEASG00005007755.1"/>
</dbReference>
<evidence type="ECO:0000313" key="9">
    <source>
        <dbReference type="Ensembl" id="ENSEASP00005011039.1"/>
    </source>
</evidence>
<dbReference type="PANTHER" id="PTHR21236:SF1">
    <property type="entry name" value="PROTEIN YIPF6"/>
    <property type="match status" value="1"/>
</dbReference>
<dbReference type="InterPro" id="IPR006977">
    <property type="entry name" value="Yip1_dom"/>
</dbReference>
<feature type="domain" description="Yip1" evidence="8">
    <location>
        <begin position="92"/>
        <end position="206"/>
    </location>
</feature>
<dbReference type="GO" id="GO:0006888">
    <property type="term" value="P:endoplasmic reticulum to Golgi vesicle-mediated transport"/>
    <property type="evidence" value="ECO:0007669"/>
    <property type="project" value="InterPro"/>
</dbReference>
<evidence type="ECO:0000259" key="8">
    <source>
        <dbReference type="Pfam" id="PF04893"/>
    </source>
</evidence>
<gene>
    <name evidence="9" type="primary">YIPF6</name>
</gene>
<evidence type="ECO:0000256" key="3">
    <source>
        <dbReference type="ARBA" id="ARBA00022692"/>
    </source>
</evidence>
<feature type="transmembrane region" description="Helical" evidence="6">
    <location>
        <begin position="188"/>
        <end position="206"/>
    </location>
</feature>
<comment type="subcellular location">
    <subcellularLocation>
        <location evidence="6">Golgi apparatus membrane</location>
        <topology evidence="6">Multi-pass membrane protein</topology>
    </subcellularLocation>
    <subcellularLocation>
        <location evidence="1">Membrane</location>
        <topology evidence="1">Multi-pass membrane protein</topology>
    </subcellularLocation>
</comment>
<feature type="compositionally biased region" description="Basic and acidic residues" evidence="7">
    <location>
        <begin position="12"/>
        <end position="32"/>
    </location>
</feature>
<evidence type="ECO:0000256" key="7">
    <source>
        <dbReference type="SAM" id="MobiDB-lite"/>
    </source>
</evidence>
<keyword evidence="3 6" id="KW-0812">Transmembrane</keyword>
<comment type="similarity">
    <text evidence="2 6">Belongs to the YIP1 family.</text>
</comment>
<feature type="transmembrane region" description="Helical" evidence="6">
    <location>
        <begin position="156"/>
        <end position="181"/>
    </location>
</feature>
<dbReference type="AlphaFoldDB" id="A0A8C4LN03"/>
<accession>A0A8C4LN03</accession>
<evidence type="ECO:0000256" key="2">
    <source>
        <dbReference type="ARBA" id="ARBA00010596"/>
    </source>
</evidence>
<name>A0A8C4LN03_EQUAS</name>
<reference evidence="9" key="1">
    <citation type="submission" date="2023-03" db="UniProtKB">
        <authorList>
            <consortium name="Ensembl"/>
        </authorList>
    </citation>
    <scope>IDENTIFICATION</scope>
</reference>
<evidence type="ECO:0000256" key="5">
    <source>
        <dbReference type="ARBA" id="ARBA00023136"/>
    </source>
</evidence>
<evidence type="ECO:0000256" key="6">
    <source>
        <dbReference type="RuleBase" id="RU361264"/>
    </source>
</evidence>
<dbReference type="InterPro" id="IPR045231">
    <property type="entry name" value="Yip1/4-like"/>
</dbReference>
<sequence>VLKGNVSGGTRGPEEARRGDTDLSLTPEDKGQGRAGSAAVARRFSVTQPSRDDALTGRGLHVPGSAKPVGATGEKEGQDGGSGGVSRRPGDSIAQAPGDLWGPLILCVTLALMLQRGSVDSEKDGGPQFAEVFVIVWFGAVTITLNSKLLGGNISFFQSLCVLGYCILPLTVAMLVCRLVLLAEPGPINFMVRFFVVIVMFAWSIIGKNVLISTIAEQTKT</sequence>
<protein>
    <recommendedName>
        <fullName evidence="6">Protein YIPF</fullName>
    </recommendedName>
</protein>
<comment type="caution">
    <text evidence="6">Lacks conserved residue(s) required for the propagation of feature annotation.</text>
</comment>
<proteinExistence type="inferred from homology"/>
<feature type="region of interest" description="Disordered" evidence="7">
    <location>
        <begin position="1"/>
        <end position="89"/>
    </location>
</feature>